<dbReference type="AlphaFoldDB" id="A0A9W9A5S5"/>
<gene>
    <name evidence="2" type="ORF">C8J55DRAFT_562776</name>
</gene>
<feature type="compositionally biased region" description="Low complexity" evidence="1">
    <location>
        <begin position="8"/>
        <end position="20"/>
    </location>
</feature>
<feature type="region of interest" description="Disordered" evidence="1">
    <location>
        <begin position="235"/>
        <end position="262"/>
    </location>
</feature>
<proteinExistence type="predicted"/>
<comment type="caution">
    <text evidence="2">The sequence shown here is derived from an EMBL/GenBank/DDBJ whole genome shotgun (WGS) entry which is preliminary data.</text>
</comment>
<evidence type="ECO:0000313" key="3">
    <source>
        <dbReference type="Proteomes" id="UP001150238"/>
    </source>
</evidence>
<sequence>MEPDYVETSSQFHTTSSSGSVTHDSESTFQWNWYRNQTYEYYRYVKDNETGMVKKVYDDPHLHNRKKNPPVGDAPKKGILSPGSIETTGQNLLASRKSTPVSFEPIQKPPKYFMEGKEQPFIESGSYGPTKLETTNFNSKDSQGITAWYYGQAPHDLDHPPEDTPTPPKQGTIYIHRNIADGGYQIWIWLAQSEREIWFPVDLNGALVHHPEIPARVLTLQASTGNPSWVLHSTLTTTRGRQIRKTRSRSRTRQRSPRTRVP</sequence>
<reference evidence="2" key="2">
    <citation type="journal article" date="2023" name="Proc. Natl. Acad. Sci. U.S.A.">
        <title>A global phylogenomic analysis of the shiitake genus Lentinula.</title>
        <authorList>
            <person name="Sierra-Patev S."/>
            <person name="Min B."/>
            <person name="Naranjo-Ortiz M."/>
            <person name="Looney B."/>
            <person name="Konkel Z."/>
            <person name="Slot J.C."/>
            <person name="Sakamoto Y."/>
            <person name="Steenwyk J.L."/>
            <person name="Rokas A."/>
            <person name="Carro J."/>
            <person name="Camarero S."/>
            <person name="Ferreira P."/>
            <person name="Molpeceres G."/>
            <person name="Ruiz-Duenas F.J."/>
            <person name="Serrano A."/>
            <person name="Henrissat B."/>
            <person name="Drula E."/>
            <person name="Hughes K.W."/>
            <person name="Mata J.L."/>
            <person name="Ishikawa N.K."/>
            <person name="Vargas-Isla R."/>
            <person name="Ushijima S."/>
            <person name="Smith C.A."/>
            <person name="Donoghue J."/>
            <person name="Ahrendt S."/>
            <person name="Andreopoulos W."/>
            <person name="He G."/>
            <person name="LaButti K."/>
            <person name="Lipzen A."/>
            <person name="Ng V."/>
            <person name="Riley R."/>
            <person name="Sandor L."/>
            <person name="Barry K."/>
            <person name="Martinez A.T."/>
            <person name="Xiao Y."/>
            <person name="Gibbons J.G."/>
            <person name="Terashima K."/>
            <person name="Grigoriev I.V."/>
            <person name="Hibbett D."/>
        </authorList>
    </citation>
    <scope>NUCLEOTIDE SEQUENCE</scope>
    <source>
        <strain evidence="2">Sp2 HRB7682 ss15</strain>
    </source>
</reference>
<organism evidence="2 3">
    <name type="scientific">Lentinula lateritia</name>
    <dbReference type="NCBI Taxonomy" id="40482"/>
    <lineage>
        <taxon>Eukaryota</taxon>
        <taxon>Fungi</taxon>
        <taxon>Dikarya</taxon>
        <taxon>Basidiomycota</taxon>
        <taxon>Agaricomycotina</taxon>
        <taxon>Agaricomycetes</taxon>
        <taxon>Agaricomycetidae</taxon>
        <taxon>Agaricales</taxon>
        <taxon>Marasmiineae</taxon>
        <taxon>Omphalotaceae</taxon>
        <taxon>Lentinula</taxon>
    </lineage>
</organism>
<feature type="region of interest" description="Disordered" evidence="1">
    <location>
        <begin position="1"/>
        <end position="24"/>
    </location>
</feature>
<evidence type="ECO:0000256" key="1">
    <source>
        <dbReference type="SAM" id="MobiDB-lite"/>
    </source>
</evidence>
<feature type="compositionally biased region" description="Basic residues" evidence="1">
    <location>
        <begin position="241"/>
        <end position="262"/>
    </location>
</feature>
<name>A0A9W9A5S5_9AGAR</name>
<dbReference type="EMBL" id="JANVFS010000024">
    <property type="protein sequence ID" value="KAJ4474135.1"/>
    <property type="molecule type" value="Genomic_DNA"/>
</dbReference>
<accession>A0A9W9A5S5</accession>
<dbReference type="Proteomes" id="UP001150238">
    <property type="component" value="Unassembled WGS sequence"/>
</dbReference>
<evidence type="ECO:0000313" key="2">
    <source>
        <dbReference type="EMBL" id="KAJ4474135.1"/>
    </source>
</evidence>
<feature type="region of interest" description="Disordered" evidence="1">
    <location>
        <begin position="60"/>
        <end position="86"/>
    </location>
</feature>
<reference evidence="2" key="1">
    <citation type="submission" date="2022-08" db="EMBL/GenBank/DDBJ databases">
        <authorList>
            <consortium name="DOE Joint Genome Institute"/>
            <person name="Min B."/>
            <person name="Riley R."/>
            <person name="Sierra-Patev S."/>
            <person name="Naranjo-Ortiz M."/>
            <person name="Looney B."/>
            <person name="Konkel Z."/>
            <person name="Slot J.C."/>
            <person name="Sakamoto Y."/>
            <person name="Steenwyk J.L."/>
            <person name="Rokas A."/>
            <person name="Carro J."/>
            <person name="Camarero S."/>
            <person name="Ferreira P."/>
            <person name="Molpeceres G."/>
            <person name="Ruiz-Duenas F.J."/>
            <person name="Serrano A."/>
            <person name="Henrissat B."/>
            <person name="Drula E."/>
            <person name="Hughes K.W."/>
            <person name="Mata J.L."/>
            <person name="Ishikawa N.K."/>
            <person name="Vargas-Isla R."/>
            <person name="Ushijima S."/>
            <person name="Smith C.A."/>
            <person name="Ahrendt S."/>
            <person name="Andreopoulos W."/>
            <person name="He G."/>
            <person name="Labutti K."/>
            <person name="Lipzen A."/>
            <person name="Ng V."/>
            <person name="Sandor L."/>
            <person name="Barry K."/>
            <person name="Martinez A.T."/>
            <person name="Xiao Y."/>
            <person name="Gibbons J.G."/>
            <person name="Terashima K."/>
            <person name="Hibbett D.S."/>
            <person name="Grigoriev I.V."/>
        </authorList>
    </citation>
    <scope>NUCLEOTIDE SEQUENCE</scope>
    <source>
        <strain evidence="2">Sp2 HRB7682 ss15</strain>
    </source>
</reference>
<protein>
    <submittedName>
        <fullName evidence="2">Uncharacterized protein</fullName>
    </submittedName>
</protein>